<evidence type="ECO:0000313" key="9">
    <source>
        <dbReference type="EMBL" id="CAE2329179.1"/>
    </source>
</evidence>
<feature type="transmembrane region" description="Helical" evidence="7">
    <location>
        <begin position="178"/>
        <end position="197"/>
    </location>
</feature>
<evidence type="ECO:0000256" key="8">
    <source>
        <dbReference type="SAM" id="SignalP"/>
    </source>
</evidence>
<keyword evidence="4 7" id="KW-0812">Transmembrane</keyword>
<feature type="transmembrane region" description="Helical" evidence="7">
    <location>
        <begin position="512"/>
        <end position="531"/>
    </location>
</feature>
<keyword evidence="6 7" id="KW-0472">Membrane</keyword>
<keyword evidence="3" id="KW-0813">Transport</keyword>
<dbReference type="InterPro" id="IPR039309">
    <property type="entry name" value="BT1"/>
</dbReference>
<keyword evidence="5 7" id="KW-1133">Transmembrane helix</keyword>
<organism evidence="9">
    <name type="scientific">Guillardia theta</name>
    <name type="common">Cryptophyte</name>
    <name type="synonym">Cryptomonas phi</name>
    <dbReference type="NCBI Taxonomy" id="55529"/>
    <lineage>
        <taxon>Eukaryota</taxon>
        <taxon>Cryptophyceae</taxon>
        <taxon>Pyrenomonadales</taxon>
        <taxon>Geminigeraceae</taxon>
        <taxon>Guillardia</taxon>
    </lineage>
</organism>
<dbReference type="AlphaFoldDB" id="A0A7S4PB52"/>
<dbReference type="Pfam" id="PF03092">
    <property type="entry name" value="BT1"/>
    <property type="match status" value="1"/>
</dbReference>
<proteinExistence type="inferred from homology"/>
<feature type="transmembrane region" description="Helical" evidence="7">
    <location>
        <begin position="217"/>
        <end position="239"/>
    </location>
</feature>
<dbReference type="EMBL" id="HBKN01041077">
    <property type="protein sequence ID" value="CAE2329179.1"/>
    <property type="molecule type" value="Transcribed_RNA"/>
</dbReference>
<evidence type="ECO:0000256" key="5">
    <source>
        <dbReference type="ARBA" id="ARBA00022989"/>
    </source>
</evidence>
<evidence type="ECO:0000256" key="4">
    <source>
        <dbReference type="ARBA" id="ARBA00022692"/>
    </source>
</evidence>
<comment type="similarity">
    <text evidence="2">Belongs to the major facilitator superfamily. Folate-biopterin transporter (TC 2.A.71) family.</text>
</comment>
<dbReference type="NCBIfam" id="TIGR00788">
    <property type="entry name" value="fbt"/>
    <property type="match status" value="1"/>
</dbReference>
<evidence type="ECO:0000256" key="3">
    <source>
        <dbReference type="ARBA" id="ARBA00022448"/>
    </source>
</evidence>
<sequence length="555" mass="59013">MGWSTSAPLLVFLSAPAAAFLPSPPLRSSFPLRGDCSTFSSAAAACGAPASFLTCRPALPCSRSRRDRRSGQTLRCQVQQQEERQQKPPISFSESGRVQFFGVEATAEVWAIAIVYFVQGILGISRLAVSFYYKDSLHLGPAELALVSSIQVLPWVIKPLYGFISDGFPLFGYKRRSYLILSGLLGSVSWASLSLLAGCASANSCGLLGSVPAAASVALVTLSSLGLAFSDVLVDALVVTRSRGADQSTAGSLQSLCWSSSALGSLLSAYASGQLVQSFGPAWVFSLTALFPLITSGVAGLIDEKPAEEEEVIDVTPQSSFFSHLKSQGSLLWGAFSKRSILLPVTFLVLWQSTPTSGSALFFFETNELGFTPEFLGRLSLVSSLSSLLGIIIYDQKLKRVPLRVLFKWICLIAVVLGMSPLLLVTHANRLLGLPDQLFAIGDDVILTVLGQIAFMPVLVLGANICPPGVEASLYAALMSVNNLSGSLGSVLGGLMTKALHVTEKDFSNLPLLIVITNLSGLLPLPFLNLLPKQVAKEDGDLVIEASEEEAEEAK</sequence>
<protein>
    <recommendedName>
        <fullName evidence="10">Folate-biopterin transporter 1, chloroplastic</fullName>
    </recommendedName>
</protein>
<evidence type="ECO:0000256" key="6">
    <source>
        <dbReference type="ARBA" id="ARBA00023136"/>
    </source>
</evidence>
<feature type="transmembrane region" description="Helical" evidence="7">
    <location>
        <begin position="472"/>
        <end position="492"/>
    </location>
</feature>
<feature type="transmembrane region" description="Helical" evidence="7">
    <location>
        <begin position="139"/>
        <end position="157"/>
    </location>
</feature>
<feature type="signal peptide" evidence="8">
    <location>
        <begin position="1"/>
        <end position="19"/>
    </location>
</feature>
<dbReference type="PANTHER" id="PTHR31585:SF0">
    <property type="entry name" value="FOLATE-BIOPTERIN TRANSPORTER 1, CHLOROPLASTIC"/>
    <property type="match status" value="1"/>
</dbReference>
<reference evidence="9" key="1">
    <citation type="submission" date="2021-01" db="EMBL/GenBank/DDBJ databases">
        <authorList>
            <person name="Corre E."/>
            <person name="Pelletier E."/>
            <person name="Niang G."/>
            <person name="Scheremetjew M."/>
            <person name="Finn R."/>
            <person name="Kale V."/>
            <person name="Holt S."/>
            <person name="Cochrane G."/>
            <person name="Meng A."/>
            <person name="Brown T."/>
            <person name="Cohen L."/>
        </authorList>
    </citation>
    <scope>NUCLEOTIDE SEQUENCE</scope>
    <source>
        <strain evidence="9">CCMP 2712</strain>
    </source>
</reference>
<dbReference type="GO" id="GO:0016020">
    <property type="term" value="C:membrane"/>
    <property type="evidence" value="ECO:0007669"/>
    <property type="project" value="UniProtKB-SubCell"/>
</dbReference>
<feature type="transmembrane region" description="Helical" evidence="7">
    <location>
        <begin position="445"/>
        <end position="465"/>
    </location>
</feature>
<dbReference type="PANTHER" id="PTHR31585">
    <property type="entry name" value="FOLATE-BIOPTERIN TRANSPORTER 1, CHLOROPLASTIC"/>
    <property type="match status" value="1"/>
</dbReference>
<gene>
    <name evidence="9" type="ORF">GTHE00462_LOCUS32127</name>
</gene>
<evidence type="ECO:0000256" key="7">
    <source>
        <dbReference type="SAM" id="Phobius"/>
    </source>
</evidence>
<dbReference type="CDD" id="cd17484">
    <property type="entry name" value="MFS_FBT"/>
    <property type="match status" value="1"/>
</dbReference>
<feature type="chain" id="PRO_5030549215" description="Folate-biopterin transporter 1, chloroplastic" evidence="8">
    <location>
        <begin position="20"/>
        <end position="555"/>
    </location>
</feature>
<feature type="transmembrane region" description="Helical" evidence="7">
    <location>
        <begin position="109"/>
        <end position="133"/>
    </location>
</feature>
<dbReference type="SUPFAM" id="SSF103473">
    <property type="entry name" value="MFS general substrate transporter"/>
    <property type="match status" value="1"/>
</dbReference>
<evidence type="ECO:0000256" key="1">
    <source>
        <dbReference type="ARBA" id="ARBA00004141"/>
    </source>
</evidence>
<accession>A0A7S4PB52</accession>
<comment type="subcellular location">
    <subcellularLocation>
        <location evidence="1">Membrane</location>
        <topology evidence="1">Multi-pass membrane protein</topology>
    </subcellularLocation>
</comment>
<evidence type="ECO:0000256" key="2">
    <source>
        <dbReference type="ARBA" id="ARBA00007015"/>
    </source>
</evidence>
<keyword evidence="8" id="KW-0732">Signal</keyword>
<dbReference type="Gene3D" id="1.20.1250.20">
    <property type="entry name" value="MFS general substrate transporter like domains"/>
    <property type="match status" value="1"/>
</dbReference>
<dbReference type="InterPro" id="IPR004324">
    <property type="entry name" value="FBT"/>
</dbReference>
<name>A0A7S4PB52_GUITH</name>
<dbReference type="InterPro" id="IPR036259">
    <property type="entry name" value="MFS_trans_sf"/>
</dbReference>
<feature type="transmembrane region" description="Helical" evidence="7">
    <location>
        <begin position="406"/>
        <end position="425"/>
    </location>
</feature>
<feature type="transmembrane region" description="Helical" evidence="7">
    <location>
        <begin position="283"/>
        <end position="302"/>
    </location>
</feature>
<evidence type="ECO:0008006" key="10">
    <source>
        <dbReference type="Google" id="ProtNLM"/>
    </source>
</evidence>